<feature type="domain" description="CENP-V/GFA" evidence="5">
    <location>
        <begin position="65"/>
        <end position="189"/>
    </location>
</feature>
<accession>A0A8E2E558</accession>
<evidence type="ECO:0000259" key="5">
    <source>
        <dbReference type="PROSITE" id="PS51891"/>
    </source>
</evidence>
<evidence type="ECO:0000313" key="7">
    <source>
        <dbReference type="Proteomes" id="UP000250266"/>
    </source>
</evidence>
<evidence type="ECO:0000256" key="3">
    <source>
        <dbReference type="ARBA" id="ARBA00022833"/>
    </source>
</evidence>
<feature type="region of interest" description="Disordered" evidence="4">
    <location>
        <begin position="1"/>
        <end position="31"/>
    </location>
</feature>
<proteinExistence type="inferred from homology"/>
<evidence type="ECO:0000256" key="4">
    <source>
        <dbReference type="SAM" id="MobiDB-lite"/>
    </source>
</evidence>
<name>A0A8E2E558_9PEZI</name>
<dbReference type="OrthoDB" id="3930719at2759"/>
<feature type="compositionally biased region" description="Polar residues" evidence="4">
    <location>
        <begin position="1"/>
        <end position="10"/>
    </location>
</feature>
<dbReference type="InterPro" id="IPR011057">
    <property type="entry name" value="Mss4-like_sf"/>
</dbReference>
<comment type="similarity">
    <text evidence="1">Belongs to the Gfa family.</text>
</comment>
<dbReference type="Gene3D" id="2.170.150.70">
    <property type="match status" value="1"/>
</dbReference>
<sequence length="275" mass="30541">MKRTVRQSLQHPARHPETKNLSTDRQQTPSAIKLSSRELRRIVLSTAQNLTTMASETATASRRAYHGSCHCGNIKYAVMLTLPHLPTLDVTSDESDHIYKCNCSTCHKSSLFHVHPKTPSTDFILLSPLDPYSDLGDYRCFSGNVSLFFCRNCGVRCFSFCGQGENAQIDLDKWLRGDGDEDMEGKGKEGTATKVWRVKRGAPYFSVNAATIEPGQEGFSLKEWTEKGWIVYVDGQARRVATGAYRYLNETGIKGAVSAHCTVAVVDVVKEVVVK</sequence>
<evidence type="ECO:0000256" key="1">
    <source>
        <dbReference type="ARBA" id="ARBA00005495"/>
    </source>
</evidence>
<keyword evidence="3" id="KW-0862">Zinc</keyword>
<evidence type="ECO:0000256" key="2">
    <source>
        <dbReference type="ARBA" id="ARBA00022723"/>
    </source>
</evidence>
<reference evidence="6 7" key="1">
    <citation type="journal article" date="2016" name="Nat. Commun.">
        <title>Ectomycorrhizal ecology is imprinted in the genome of the dominant symbiotic fungus Cenococcum geophilum.</title>
        <authorList>
            <consortium name="DOE Joint Genome Institute"/>
            <person name="Peter M."/>
            <person name="Kohler A."/>
            <person name="Ohm R.A."/>
            <person name="Kuo A."/>
            <person name="Krutzmann J."/>
            <person name="Morin E."/>
            <person name="Arend M."/>
            <person name="Barry K.W."/>
            <person name="Binder M."/>
            <person name="Choi C."/>
            <person name="Clum A."/>
            <person name="Copeland A."/>
            <person name="Grisel N."/>
            <person name="Haridas S."/>
            <person name="Kipfer T."/>
            <person name="LaButti K."/>
            <person name="Lindquist E."/>
            <person name="Lipzen A."/>
            <person name="Maire R."/>
            <person name="Meier B."/>
            <person name="Mihaltcheva S."/>
            <person name="Molinier V."/>
            <person name="Murat C."/>
            <person name="Poggeler S."/>
            <person name="Quandt C.A."/>
            <person name="Sperisen C."/>
            <person name="Tritt A."/>
            <person name="Tisserant E."/>
            <person name="Crous P.W."/>
            <person name="Henrissat B."/>
            <person name="Nehls U."/>
            <person name="Egli S."/>
            <person name="Spatafora J.W."/>
            <person name="Grigoriev I.V."/>
            <person name="Martin F.M."/>
        </authorList>
    </citation>
    <scope>NUCLEOTIDE SEQUENCE [LARGE SCALE GENOMIC DNA]</scope>
    <source>
        <strain evidence="6 7">CBS 459.81</strain>
    </source>
</reference>
<dbReference type="AlphaFoldDB" id="A0A8E2E558"/>
<evidence type="ECO:0000313" key="6">
    <source>
        <dbReference type="EMBL" id="OCK77483.1"/>
    </source>
</evidence>
<dbReference type="Proteomes" id="UP000250266">
    <property type="component" value="Unassembled WGS sequence"/>
</dbReference>
<dbReference type="InterPro" id="IPR052355">
    <property type="entry name" value="CENP-V-like"/>
</dbReference>
<feature type="compositionally biased region" description="Polar residues" evidence="4">
    <location>
        <begin position="19"/>
        <end position="30"/>
    </location>
</feature>
<protein>
    <recommendedName>
        <fullName evidence="5">CENP-V/GFA domain-containing protein</fullName>
    </recommendedName>
</protein>
<gene>
    <name evidence="6" type="ORF">K432DRAFT_427978</name>
</gene>
<keyword evidence="2" id="KW-0479">Metal-binding</keyword>
<dbReference type="SUPFAM" id="SSF51316">
    <property type="entry name" value="Mss4-like"/>
    <property type="match status" value="1"/>
</dbReference>
<dbReference type="EMBL" id="KV745125">
    <property type="protein sequence ID" value="OCK77483.1"/>
    <property type="molecule type" value="Genomic_DNA"/>
</dbReference>
<dbReference type="PROSITE" id="PS51891">
    <property type="entry name" value="CENP_V_GFA"/>
    <property type="match status" value="1"/>
</dbReference>
<keyword evidence="7" id="KW-1185">Reference proteome</keyword>
<dbReference type="InterPro" id="IPR006913">
    <property type="entry name" value="CENP-V/GFA"/>
</dbReference>
<dbReference type="PANTHER" id="PTHR28620">
    <property type="entry name" value="CENTROMERE PROTEIN V"/>
    <property type="match status" value="1"/>
</dbReference>
<dbReference type="GO" id="GO:0046872">
    <property type="term" value="F:metal ion binding"/>
    <property type="evidence" value="ECO:0007669"/>
    <property type="project" value="UniProtKB-KW"/>
</dbReference>
<dbReference type="PANTHER" id="PTHR28620:SF1">
    <property type="entry name" value="CENP-V_GFA DOMAIN-CONTAINING PROTEIN"/>
    <property type="match status" value="1"/>
</dbReference>
<organism evidence="6 7">
    <name type="scientific">Lepidopterella palustris CBS 459.81</name>
    <dbReference type="NCBI Taxonomy" id="1314670"/>
    <lineage>
        <taxon>Eukaryota</taxon>
        <taxon>Fungi</taxon>
        <taxon>Dikarya</taxon>
        <taxon>Ascomycota</taxon>
        <taxon>Pezizomycotina</taxon>
        <taxon>Dothideomycetes</taxon>
        <taxon>Pleosporomycetidae</taxon>
        <taxon>Mytilinidiales</taxon>
        <taxon>Argynnaceae</taxon>
        <taxon>Lepidopterella</taxon>
    </lineage>
</organism>
<dbReference type="GO" id="GO:0016846">
    <property type="term" value="F:carbon-sulfur lyase activity"/>
    <property type="evidence" value="ECO:0007669"/>
    <property type="project" value="InterPro"/>
</dbReference>